<accession>A0A921NA69</accession>
<dbReference type="Pfam" id="PF01943">
    <property type="entry name" value="Polysacc_synt"/>
    <property type="match status" value="1"/>
</dbReference>
<evidence type="ECO:0000256" key="4">
    <source>
        <dbReference type="ARBA" id="ARBA00022989"/>
    </source>
</evidence>
<feature type="transmembrane region" description="Helical" evidence="6">
    <location>
        <begin position="329"/>
        <end position="349"/>
    </location>
</feature>
<evidence type="ECO:0000256" key="1">
    <source>
        <dbReference type="ARBA" id="ARBA00004651"/>
    </source>
</evidence>
<evidence type="ECO:0000256" key="6">
    <source>
        <dbReference type="SAM" id="Phobius"/>
    </source>
</evidence>
<reference evidence="7" key="2">
    <citation type="submission" date="2021-09" db="EMBL/GenBank/DDBJ databases">
        <authorList>
            <person name="Gilroy R."/>
        </authorList>
    </citation>
    <scope>NUCLEOTIDE SEQUENCE</scope>
    <source>
        <strain evidence="7">CHK160-4876</strain>
    </source>
</reference>
<keyword evidence="2" id="KW-1003">Cell membrane</keyword>
<feature type="transmembrane region" description="Helical" evidence="6">
    <location>
        <begin position="290"/>
        <end position="309"/>
    </location>
</feature>
<keyword evidence="3 6" id="KW-0812">Transmembrane</keyword>
<feature type="transmembrane region" description="Helical" evidence="6">
    <location>
        <begin position="127"/>
        <end position="147"/>
    </location>
</feature>
<feature type="transmembrane region" description="Helical" evidence="6">
    <location>
        <begin position="52"/>
        <end position="74"/>
    </location>
</feature>
<feature type="transmembrane region" description="Helical" evidence="6">
    <location>
        <begin position="361"/>
        <end position="382"/>
    </location>
</feature>
<evidence type="ECO:0000313" key="7">
    <source>
        <dbReference type="EMBL" id="HJH10110.1"/>
    </source>
</evidence>
<name>A0A921NA69_9BACL</name>
<organism evidence="7 8">
    <name type="scientific">Metalysinibacillus jejuensis</name>
    <dbReference type="NCBI Taxonomy" id="914327"/>
    <lineage>
        <taxon>Bacteria</taxon>
        <taxon>Bacillati</taxon>
        <taxon>Bacillota</taxon>
        <taxon>Bacilli</taxon>
        <taxon>Bacillales</taxon>
        <taxon>Caryophanaceae</taxon>
        <taxon>Metalysinibacillus</taxon>
    </lineage>
</organism>
<dbReference type="AlphaFoldDB" id="A0A921NA69"/>
<feature type="transmembrane region" description="Helical" evidence="6">
    <location>
        <begin position="195"/>
        <end position="216"/>
    </location>
</feature>
<evidence type="ECO:0000256" key="2">
    <source>
        <dbReference type="ARBA" id="ARBA00022475"/>
    </source>
</evidence>
<dbReference type="GO" id="GO:0005886">
    <property type="term" value="C:plasma membrane"/>
    <property type="evidence" value="ECO:0007669"/>
    <property type="project" value="UniProtKB-SubCell"/>
</dbReference>
<gene>
    <name evidence="7" type="ORF">K8V30_00195</name>
</gene>
<dbReference type="InterPro" id="IPR024923">
    <property type="entry name" value="PG_synth_SpoVB"/>
</dbReference>
<keyword evidence="4 6" id="KW-1133">Transmembrane helix</keyword>
<dbReference type="InterPro" id="IPR002797">
    <property type="entry name" value="Polysacc_synth"/>
</dbReference>
<evidence type="ECO:0000256" key="3">
    <source>
        <dbReference type="ARBA" id="ARBA00022692"/>
    </source>
</evidence>
<comment type="subcellular location">
    <subcellularLocation>
        <location evidence="1">Cell membrane</location>
        <topology evidence="1">Multi-pass membrane protein</topology>
    </subcellularLocation>
</comment>
<keyword evidence="5 6" id="KW-0472">Membrane</keyword>
<proteinExistence type="predicted"/>
<evidence type="ECO:0000256" key="5">
    <source>
        <dbReference type="ARBA" id="ARBA00023136"/>
    </source>
</evidence>
<dbReference type="CDD" id="cd13124">
    <property type="entry name" value="MATE_SpoVB_like"/>
    <property type="match status" value="1"/>
</dbReference>
<dbReference type="Proteomes" id="UP000700212">
    <property type="component" value="Unassembled WGS sequence"/>
</dbReference>
<dbReference type="InterPro" id="IPR050833">
    <property type="entry name" value="Poly_Biosynth_Transport"/>
</dbReference>
<comment type="caution">
    <text evidence="7">The sequence shown here is derived from an EMBL/GenBank/DDBJ whole genome shotgun (WGS) entry which is preliminary data.</text>
</comment>
<feature type="transmembrane region" description="Helical" evidence="6">
    <location>
        <begin position="419"/>
        <end position="440"/>
    </location>
</feature>
<feature type="transmembrane region" description="Helical" evidence="6">
    <location>
        <begin position="95"/>
        <end position="115"/>
    </location>
</feature>
<sequence>MSQSFGMKTYMRGAALLTVAALIVKVLSAIYRVPFQNLVGDEGFYIYQQVYPFIAVFVVWTTGGVAVAISKLLADNDASSQISQRETRRGFILRVVFWYLVALAVLFFSVLYFGAPTLAKWMGDEELAPLLRTGAFIVWVMPAFAVVKGAFQSRGYMAPIAYAQIIEQVVRVSIILIGTAIIMRTTASLYDAGRIAVLGTVIGEVAGFVLLGYWYVKQFARAPHATIAMPIAPIIKEVTWFSLSVSMSSLLLLSYQFIDSFTIYTLLVDSGLEQLAAKEIKGAFDRGQPLVQLGVIVASSLTLAIVPLIAHQMKIQAEGGRSALPFIQLTYRTALLFGSAAAIGLMTVMPDINVMLFKTNSASGVLAFYMLQIIPLSVVLTFTGILQGMEKLKVPAFILGIGFIVKLSMNYFTIVPFGIAGAALASNIGLAITAILLISYSKKFIPHLANRYFHVQLIRALLAMTVSVYAVRISLLALPIASVRFHAMISAFAAIIVGAVVFITWIGRKRLLSEKEWFLLPFGRRIATYQLWLNQKK</sequence>
<dbReference type="PANTHER" id="PTHR30250">
    <property type="entry name" value="PST FAMILY PREDICTED COLANIC ACID TRANSPORTER"/>
    <property type="match status" value="1"/>
</dbReference>
<reference evidence="7" key="1">
    <citation type="journal article" date="2021" name="PeerJ">
        <title>Extensive microbial diversity within the chicken gut microbiome revealed by metagenomics and culture.</title>
        <authorList>
            <person name="Gilroy R."/>
            <person name="Ravi A."/>
            <person name="Getino M."/>
            <person name="Pursley I."/>
            <person name="Horton D.L."/>
            <person name="Alikhan N.F."/>
            <person name="Baker D."/>
            <person name="Gharbi K."/>
            <person name="Hall N."/>
            <person name="Watson M."/>
            <person name="Adriaenssens E.M."/>
            <person name="Foster-Nyarko E."/>
            <person name="Jarju S."/>
            <person name="Secka A."/>
            <person name="Antonio M."/>
            <person name="Oren A."/>
            <person name="Chaudhuri R.R."/>
            <person name="La Ragione R."/>
            <person name="Hildebrand F."/>
            <person name="Pallen M.J."/>
        </authorList>
    </citation>
    <scope>NUCLEOTIDE SEQUENCE</scope>
    <source>
        <strain evidence="7">CHK160-4876</strain>
    </source>
</reference>
<feature type="transmembrane region" description="Helical" evidence="6">
    <location>
        <begin position="394"/>
        <end position="413"/>
    </location>
</feature>
<dbReference type="PANTHER" id="PTHR30250:SF29">
    <property type="entry name" value="POLYSACCHARIDE BIOSYNTHESIS PROTEIN C-TERMINAL DOMAIN-CONTAINING PROTEIN"/>
    <property type="match status" value="1"/>
</dbReference>
<feature type="transmembrane region" description="Helical" evidence="6">
    <location>
        <begin position="461"/>
        <end position="481"/>
    </location>
</feature>
<evidence type="ECO:0000313" key="8">
    <source>
        <dbReference type="Proteomes" id="UP000700212"/>
    </source>
</evidence>
<feature type="transmembrane region" description="Helical" evidence="6">
    <location>
        <begin position="237"/>
        <end position="258"/>
    </location>
</feature>
<protein>
    <submittedName>
        <fullName evidence="7">Polysaccharide biosynthesis protein</fullName>
    </submittedName>
</protein>
<feature type="transmembrane region" description="Helical" evidence="6">
    <location>
        <begin position="159"/>
        <end position="183"/>
    </location>
</feature>
<dbReference type="EMBL" id="DYTV01000004">
    <property type="protein sequence ID" value="HJH10110.1"/>
    <property type="molecule type" value="Genomic_DNA"/>
</dbReference>
<feature type="transmembrane region" description="Helical" evidence="6">
    <location>
        <begin position="487"/>
        <end position="507"/>
    </location>
</feature>